<name>A0ABD5U886_9EURY</name>
<keyword evidence="2" id="KW-1185">Reference proteome</keyword>
<sequence>MKFKVVPEPRPLSFVREAARTLPLVPGTEDDCCARLMADAGLPSRDAAREWLTFLRALGLLAESDGKFYQTRADLTDEDLARAFRERIHGASTVLDALATSKEPLTPAAAYGRVRETIPRWERSRRTDWERVWRERVERILEWAVVLDLATRVEAADEGEDEAPRYRAAE</sequence>
<comment type="caution">
    <text evidence="1">The sequence shown here is derived from an EMBL/GenBank/DDBJ whole genome shotgun (WGS) entry which is preliminary data.</text>
</comment>
<dbReference type="InterPro" id="IPR058821">
    <property type="entry name" value="Double_WHD-containing_halo"/>
</dbReference>
<dbReference type="Proteomes" id="UP001596406">
    <property type="component" value="Unassembled WGS sequence"/>
</dbReference>
<organism evidence="1 2">
    <name type="scientific">Halomarina ordinaria</name>
    <dbReference type="NCBI Taxonomy" id="3033939"/>
    <lineage>
        <taxon>Archaea</taxon>
        <taxon>Methanobacteriati</taxon>
        <taxon>Methanobacteriota</taxon>
        <taxon>Stenosarchaea group</taxon>
        <taxon>Halobacteria</taxon>
        <taxon>Halobacteriales</taxon>
        <taxon>Natronomonadaceae</taxon>
        <taxon>Halomarina</taxon>
    </lineage>
</organism>
<dbReference type="AlphaFoldDB" id="A0ABD5U886"/>
<evidence type="ECO:0000313" key="1">
    <source>
        <dbReference type="EMBL" id="MFC6835541.1"/>
    </source>
</evidence>
<proteinExistence type="predicted"/>
<reference evidence="1 2" key="1">
    <citation type="journal article" date="2019" name="Int. J. Syst. Evol. Microbiol.">
        <title>The Global Catalogue of Microorganisms (GCM) 10K type strain sequencing project: providing services to taxonomists for standard genome sequencing and annotation.</title>
        <authorList>
            <consortium name="The Broad Institute Genomics Platform"/>
            <consortium name="The Broad Institute Genome Sequencing Center for Infectious Disease"/>
            <person name="Wu L."/>
            <person name="Ma J."/>
        </authorList>
    </citation>
    <scope>NUCLEOTIDE SEQUENCE [LARGE SCALE GENOMIC DNA]</scope>
    <source>
        <strain evidence="1 2">PSRA2</strain>
    </source>
</reference>
<dbReference type="EMBL" id="JBHSXM010000001">
    <property type="protein sequence ID" value="MFC6835541.1"/>
    <property type="molecule type" value="Genomic_DNA"/>
</dbReference>
<dbReference type="Pfam" id="PF25947">
    <property type="entry name" value="WHD_halo_double"/>
    <property type="match status" value="1"/>
</dbReference>
<dbReference type="RefSeq" id="WP_304447239.1">
    <property type="nucleotide sequence ID" value="NZ_JARRAH010000001.1"/>
</dbReference>
<evidence type="ECO:0000313" key="2">
    <source>
        <dbReference type="Proteomes" id="UP001596406"/>
    </source>
</evidence>
<protein>
    <submittedName>
        <fullName evidence="1">Uncharacterized protein</fullName>
    </submittedName>
</protein>
<accession>A0ABD5U886</accession>
<gene>
    <name evidence="1" type="ORF">ACFQHK_03350</name>
</gene>